<keyword evidence="3" id="KW-1185">Reference proteome</keyword>
<gene>
    <name evidence="2" type="ORF">FE257_005154</name>
</gene>
<name>A0AAD4CAD8_ASPNN</name>
<dbReference type="EMBL" id="VCAU01000218">
    <property type="protein sequence ID" value="KAF9882786.1"/>
    <property type="molecule type" value="Genomic_DNA"/>
</dbReference>
<reference evidence="2" key="1">
    <citation type="journal article" date="2019" name="Beilstein J. Org. Chem.">
        <title>Nanangenines: drimane sesquiterpenoids as the dominant metabolite cohort of a novel Australian fungus, Aspergillus nanangensis.</title>
        <authorList>
            <person name="Lacey H.J."/>
            <person name="Gilchrist C.L.M."/>
            <person name="Crombie A."/>
            <person name="Kalaitzis J.A."/>
            <person name="Vuong D."/>
            <person name="Rutledge P.J."/>
            <person name="Turner P."/>
            <person name="Pitt J.I."/>
            <person name="Lacey E."/>
            <person name="Chooi Y.H."/>
            <person name="Piggott A.M."/>
        </authorList>
    </citation>
    <scope>NUCLEOTIDE SEQUENCE</scope>
    <source>
        <strain evidence="2">MST-FP2251</strain>
    </source>
</reference>
<protein>
    <submittedName>
        <fullName evidence="2">Uncharacterized protein</fullName>
    </submittedName>
</protein>
<evidence type="ECO:0000313" key="2">
    <source>
        <dbReference type="EMBL" id="KAF9882786.1"/>
    </source>
</evidence>
<dbReference type="Proteomes" id="UP001194746">
    <property type="component" value="Unassembled WGS sequence"/>
</dbReference>
<proteinExistence type="predicted"/>
<keyword evidence="1" id="KW-0732">Signal</keyword>
<evidence type="ECO:0000256" key="1">
    <source>
        <dbReference type="SAM" id="SignalP"/>
    </source>
</evidence>
<feature type="chain" id="PRO_5042249453" evidence="1">
    <location>
        <begin position="18"/>
        <end position="119"/>
    </location>
</feature>
<organism evidence="2 3">
    <name type="scientific">Aspergillus nanangensis</name>
    <dbReference type="NCBI Taxonomy" id="2582783"/>
    <lineage>
        <taxon>Eukaryota</taxon>
        <taxon>Fungi</taxon>
        <taxon>Dikarya</taxon>
        <taxon>Ascomycota</taxon>
        <taxon>Pezizomycotina</taxon>
        <taxon>Eurotiomycetes</taxon>
        <taxon>Eurotiomycetidae</taxon>
        <taxon>Eurotiales</taxon>
        <taxon>Aspergillaceae</taxon>
        <taxon>Aspergillus</taxon>
        <taxon>Aspergillus subgen. Circumdati</taxon>
    </lineage>
</organism>
<accession>A0AAD4CAD8</accession>
<evidence type="ECO:0000313" key="3">
    <source>
        <dbReference type="Proteomes" id="UP001194746"/>
    </source>
</evidence>
<reference evidence="2" key="2">
    <citation type="submission" date="2020-02" db="EMBL/GenBank/DDBJ databases">
        <authorList>
            <person name="Gilchrist C.L.M."/>
            <person name="Chooi Y.-H."/>
        </authorList>
    </citation>
    <scope>NUCLEOTIDE SEQUENCE</scope>
    <source>
        <strain evidence="2">MST-FP2251</strain>
    </source>
</reference>
<sequence>MHFSTSLVALFAAAVSAQEAQQPSANSIATITRSGDLLNLEKGAKIDVDPDVCVSIPKDDKNAQYVNVAASKDGPNPECTFFPTPNCDGNEHLIVTKTFLVPYGLDFVPGSVICTGKKD</sequence>
<feature type="signal peptide" evidence="1">
    <location>
        <begin position="1"/>
        <end position="17"/>
    </location>
</feature>
<comment type="caution">
    <text evidence="2">The sequence shown here is derived from an EMBL/GenBank/DDBJ whole genome shotgun (WGS) entry which is preliminary data.</text>
</comment>
<dbReference type="AlphaFoldDB" id="A0AAD4CAD8"/>